<feature type="domain" description="Homeobox" evidence="12">
    <location>
        <begin position="332"/>
        <end position="392"/>
    </location>
</feature>
<dbReference type="SUPFAM" id="SSF47413">
    <property type="entry name" value="lambda repressor-like DNA-binding domains"/>
    <property type="match status" value="1"/>
</dbReference>
<evidence type="ECO:0000259" key="12">
    <source>
        <dbReference type="PROSITE" id="PS50071"/>
    </source>
</evidence>
<feature type="region of interest" description="Disordered" evidence="11">
    <location>
        <begin position="307"/>
        <end position="338"/>
    </location>
</feature>
<dbReference type="Pfam" id="PF00046">
    <property type="entry name" value="Homeodomain"/>
    <property type="match status" value="1"/>
</dbReference>
<comment type="caution">
    <text evidence="14">The sequence shown here is derived from an EMBL/GenBank/DDBJ whole genome shotgun (WGS) entry which is preliminary data.</text>
</comment>
<dbReference type="Proteomes" id="UP000440578">
    <property type="component" value="Unassembled WGS sequence"/>
</dbReference>
<keyword evidence="5 8" id="KW-0371">Homeobox</keyword>
<dbReference type="PANTHER" id="PTHR14057:SF32">
    <property type="entry name" value="HOMEOBOX PROTEIN CEH-21-RELATED"/>
    <property type="match status" value="1"/>
</dbReference>
<evidence type="ECO:0000313" key="15">
    <source>
        <dbReference type="Proteomes" id="UP000440578"/>
    </source>
</evidence>
<dbReference type="SUPFAM" id="SSF46689">
    <property type="entry name" value="Homeodomain-like"/>
    <property type="match status" value="1"/>
</dbReference>
<dbReference type="InterPro" id="IPR051649">
    <property type="entry name" value="CUT_Homeobox"/>
</dbReference>
<dbReference type="InterPro" id="IPR003350">
    <property type="entry name" value="CUT_dom"/>
</dbReference>
<feature type="domain" description="CUT" evidence="13">
    <location>
        <begin position="72"/>
        <end position="158"/>
    </location>
</feature>
<proteinExistence type="inferred from homology"/>
<dbReference type="SMART" id="SM00389">
    <property type="entry name" value="HOX"/>
    <property type="match status" value="1"/>
</dbReference>
<dbReference type="PROSITE" id="PS50071">
    <property type="entry name" value="HOMEOBOX_2"/>
    <property type="match status" value="1"/>
</dbReference>
<feature type="region of interest" description="Disordered" evidence="11">
    <location>
        <begin position="391"/>
        <end position="410"/>
    </location>
</feature>
<evidence type="ECO:0000256" key="11">
    <source>
        <dbReference type="SAM" id="MobiDB-lite"/>
    </source>
</evidence>
<dbReference type="GO" id="GO:0000981">
    <property type="term" value="F:DNA-binding transcription factor activity, RNA polymerase II-specific"/>
    <property type="evidence" value="ECO:0007669"/>
    <property type="project" value="TreeGrafter"/>
</dbReference>
<keyword evidence="3 10" id="KW-0805">Transcription regulation</keyword>
<evidence type="ECO:0000256" key="4">
    <source>
        <dbReference type="ARBA" id="ARBA00023125"/>
    </source>
</evidence>
<evidence type="ECO:0000256" key="2">
    <source>
        <dbReference type="ARBA" id="ARBA00008190"/>
    </source>
</evidence>
<keyword evidence="4 8" id="KW-0238">DNA-binding</keyword>
<accession>A0A6A4WN93</accession>
<keyword evidence="6 10" id="KW-0804">Transcription</keyword>
<dbReference type="PROSITE" id="PS51042">
    <property type="entry name" value="CUT"/>
    <property type="match status" value="1"/>
</dbReference>
<dbReference type="Pfam" id="PF02376">
    <property type="entry name" value="CUT"/>
    <property type="match status" value="1"/>
</dbReference>
<dbReference type="EMBL" id="VIIS01000946">
    <property type="protein sequence ID" value="KAF0303431.1"/>
    <property type="molecule type" value="Genomic_DNA"/>
</dbReference>
<gene>
    <name evidence="14" type="primary">Hypk</name>
    <name evidence="14" type="ORF">FJT64_024592</name>
</gene>
<dbReference type="Gene3D" id="1.10.260.40">
    <property type="entry name" value="lambda repressor-like DNA-binding domains"/>
    <property type="match status" value="1"/>
</dbReference>
<feature type="DNA-binding region" description="Homeobox" evidence="8">
    <location>
        <begin position="334"/>
        <end position="393"/>
    </location>
</feature>
<dbReference type="OrthoDB" id="285219at2759"/>
<name>A0A6A4WN93_AMPAM</name>
<feature type="compositionally biased region" description="Basic and acidic residues" evidence="11">
    <location>
        <begin position="149"/>
        <end position="173"/>
    </location>
</feature>
<feature type="region of interest" description="Disordered" evidence="11">
    <location>
        <begin position="149"/>
        <end position="208"/>
    </location>
</feature>
<dbReference type="InterPro" id="IPR001356">
    <property type="entry name" value="HD"/>
</dbReference>
<feature type="compositionally biased region" description="Basic and acidic residues" evidence="11">
    <location>
        <begin position="399"/>
        <end position="410"/>
    </location>
</feature>
<protein>
    <recommendedName>
        <fullName evidence="10">One cut domain family member</fullName>
    </recommendedName>
</protein>
<dbReference type="PANTHER" id="PTHR14057">
    <property type="entry name" value="TRANSCRIPTION FACTOR ONECUT"/>
    <property type="match status" value="1"/>
</dbReference>
<evidence type="ECO:0000313" key="14">
    <source>
        <dbReference type="EMBL" id="KAF0303431.1"/>
    </source>
</evidence>
<evidence type="ECO:0000256" key="9">
    <source>
        <dbReference type="RuleBase" id="RU000682"/>
    </source>
</evidence>
<comment type="similarity">
    <text evidence="2 10">Belongs to the CUT homeobox family.</text>
</comment>
<evidence type="ECO:0000256" key="1">
    <source>
        <dbReference type="ARBA" id="ARBA00004123"/>
    </source>
</evidence>
<sequence length="410" mass="44665">MADDGPDVKNQKKSVKHDSGAADLERVTDYAEEKEISSDITGAVATIGERRRKEAQEKMEREIELARVAIKKDDVELIGAVDTAPVAEAVLQWLTDNKIHHTVFARTVLGWNSAFTPLLRKPVPWHEADQRTRKAYQEMLGWLQRPHQERLDTVREKQDQMNRKRRTESSQKDQRRRRPDAAGPPLQQSPMGVGGLPGEPLPGFGMAVSGLSAEPAGYSEDEFSQPGLPAVGAPYAPLAGGGPTAVAPPSYQDSVVQQQQMVGGGGYQERPPPLYSAPLPGYEELSGGYGAPVGSELTFATQLGPVEQQPAQPAPPQQQTAPLSPPELMPPADGRPLRSQISPLQRRALIDIYHVTARPSSAMRQLIASKLDLPQRTVTNFFSAARTRGIRKQMGPTAGEKELPAVDARP</sequence>
<evidence type="ECO:0000256" key="5">
    <source>
        <dbReference type="ARBA" id="ARBA00023155"/>
    </source>
</evidence>
<comment type="subcellular location">
    <subcellularLocation>
        <location evidence="1 8 9">Nucleus</location>
    </subcellularLocation>
</comment>
<evidence type="ECO:0000256" key="7">
    <source>
        <dbReference type="ARBA" id="ARBA00023242"/>
    </source>
</evidence>
<evidence type="ECO:0000259" key="13">
    <source>
        <dbReference type="PROSITE" id="PS51042"/>
    </source>
</evidence>
<dbReference type="GO" id="GO:0000978">
    <property type="term" value="F:RNA polymerase II cis-regulatory region sequence-specific DNA binding"/>
    <property type="evidence" value="ECO:0007669"/>
    <property type="project" value="TreeGrafter"/>
</dbReference>
<dbReference type="SMART" id="SM01109">
    <property type="entry name" value="CUT"/>
    <property type="match status" value="1"/>
</dbReference>
<reference evidence="14 15" key="1">
    <citation type="submission" date="2019-07" db="EMBL/GenBank/DDBJ databases">
        <title>Draft genome assembly of a fouling barnacle, Amphibalanus amphitrite (Darwin, 1854): The first reference genome for Thecostraca.</title>
        <authorList>
            <person name="Kim W."/>
        </authorList>
    </citation>
    <scope>NUCLEOTIDE SEQUENCE [LARGE SCALE GENOMIC DNA]</scope>
    <source>
        <strain evidence="14">SNU_AA5</strain>
        <tissue evidence="14">Soma without cirri and trophi</tissue>
    </source>
</reference>
<evidence type="ECO:0000256" key="3">
    <source>
        <dbReference type="ARBA" id="ARBA00023015"/>
    </source>
</evidence>
<organism evidence="14 15">
    <name type="scientific">Amphibalanus amphitrite</name>
    <name type="common">Striped barnacle</name>
    <name type="synonym">Balanus amphitrite</name>
    <dbReference type="NCBI Taxonomy" id="1232801"/>
    <lineage>
        <taxon>Eukaryota</taxon>
        <taxon>Metazoa</taxon>
        <taxon>Ecdysozoa</taxon>
        <taxon>Arthropoda</taxon>
        <taxon>Crustacea</taxon>
        <taxon>Multicrustacea</taxon>
        <taxon>Cirripedia</taxon>
        <taxon>Thoracica</taxon>
        <taxon>Thoracicalcarea</taxon>
        <taxon>Balanomorpha</taxon>
        <taxon>Balanoidea</taxon>
        <taxon>Balanidae</taxon>
        <taxon>Amphibalaninae</taxon>
        <taxon>Amphibalanus</taxon>
    </lineage>
</organism>
<evidence type="ECO:0000256" key="6">
    <source>
        <dbReference type="ARBA" id="ARBA00023163"/>
    </source>
</evidence>
<evidence type="ECO:0000256" key="10">
    <source>
        <dbReference type="RuleBase" id="RU361129"/>
    </source>
</evidence>
<dbReference type="Gene3D" id="1.10.10.60">
    <property type="entry name" value="Homeodomain-like"/>
    <property type="match status" value="1"/>
</dbReference>
<dbReference type="InterPro" id="IPR010982">
    <property type="entry name" value="Lambda_DNA-bd_dom_sf"/>
</dbReference>
<dbReference type="AlphaFoldDB" id="A0A6A4WN93"/>
<dbReference type="GO" id="GO:0005634">
    <property type="term" value="C:nucleus"/>
    <property type="evidence" value="ECO:0007669"/>
    <property type="project" value="UniProtKB-SubCell"/>
</dbReference>
<evidence type="ECO:0000256" key="8">
    <source>
        <dbReference type="PROSITE-ProRule" id="PRU00108"/>
    </source>
</evidence>
<keyword evidence="15" id="KW-1185">Reference proteome</keyword>
<keyword evidence="7 8" id="KW-0539">Nucleus</keyword>
<feature type="region of interest" description="Disordered" evidence="11">
    <location>
        <begin position="1"/>
        <end position="24"/>
    </location>
</feature>
<dbReference type="InterPro" id="IPR009057">
    <property type="entry name" value="Homeodomain-like_sf"/>
</dbReference>